<protein>
    <recommendedName>
        <fullName evidence="4">Collagen-like protein</fullName>
    </recommendedName>
</protein>
<evidence type="ECO:0000313" key="2">
    <source>
        <dbReference type="EMBL" id="MDN3203114.1"/>
    </source>
</evidence>
<comment type="caution">
    <text evidence="2">The sequence shown here is derived from an EMBL/GenBank/DDBJ whole genome shotgun (WGS) entry which is preliminary data.</text>
</comment>
<organism evidence="2 3">
    <name type="scientific">Algoriphagus sediminis</name>
    <dbReference type="NCBI Taxonomy" id="3057113"/>
    <lineage>
        <taxon>Bacteria</taxon>
        <taxon>Pseudomonadati</taxon>
        <taxon>Bacteroidota</taxon>
        <taxon>Cytophagia</taxon>
        <taxon>Cytophagales</taxon>
        <taxon>Cyclobacteriaceae</taxon>
        <taxon>Algoriphagus</taxon>
    </lineage>
</organism>
<dbReference type="Proteomes" id="UP001171916">
    <property type="component" value="Unassembled WGS sequence"/>
</dbReference>
<sequence>MKKLFPIFGLAFLMIFQACEGPEGPPGPIGPQGPQGLQGVPGEDGFNFVGTTYEAEANFNAENDYGELFEFPEELFEGDVVLVYRLSGFIPETESPVWRQIPQTIFFEEGVLMYNFDFTTVDFAIFLDGPIDFSILDPEWTDQQVFRIVVVPSDFPSGRIDYSNYEAVMSMFNIKNEDFVKLTSK</sequence>
<accession>A0ABT7YA77</accession>
<dbReference type="EMBL" id="JAUEPH010000001">
    <property type="protein sequence ID" value="MDN3203114.1"/>
    <property type="molecule type" value="Genomic_DNA"/>
</dbReference>
<dbReference type="PROSITE" id="PS51257">
    <property type="entry name" value="PROKAR_LIPOPROTEIN"/>
    <property type="match status" value="1"/>
</dbReference>
<dbReference type="RefSeq" id="WP_289998665.1">
    <property type="nucleotide sequence ID" value="NZ_JAUEPH010000001.1"/>
</dbReference>
<feature type="chain" id="PRO_5045845410" description="Collagen-like protein" evidence="1">
    <location>
        <begin position="19"/>
        <end position="185"/>
    </location>
</feature>
<name>A0ABT7YA77_9BACT</name>
<keyword evidence="3" id="KW-1185">Reference proteome</keyword>
<evidence type="ECO:0008006" key="4">
    <source>
        <dbReference type="Google" id="ProtNLM"/>
    </source>
</evidence>
<reference evidence="2" key="1">
    <citation type="submission" date="2023-06" db="EMBL/GenBank/DDBJ databases">
        <title>Robiginitalea aurantiacus sp. nov. and Algoriphagus sediminis sp. nov., isolated from coastal sediment.</title>
        <authorList>
            <person name="Zhou Z.Y."/>
            <person name="An J."/>
            <person name="Jia Y.W."/>
            <person name="Du Z.J."/>
        </authorList>
    </citation>
    <scope>NUCLEOTIDE SEQUENCE</scope>
    <source>
        <strain evidence="2">C2-7</strain>
    </source>
</reference>
<gene>
    <name evidence="2" type="ORF">QVH07_03095</name>
</gene>
<proteinExistence type="predicted"/>
<evidence type="ECO:0000256" key="1">
    <source>
        <dbReference type="SAM" id="SignalP"/>
    </source>
</evidence>
<evidence type="ECO:0000313" key="3">
    <source>
        <dbReference type="Proteomes" id="UP001171916"/>
    </source>
</evidence>
<dbReference type="Gene3D" id="1.20.5.320">
    <property type="entry name" value="6-Phosphogluconate Dehydrogenase, domain 3"/>
    <property type="match status" value="1"/>
</dbReference>
<feature type="signal peptide" evidence="1">
    <location>
        <begin position="1"/>
        <end position="18"/>
    </location>
</feature>
<keyword evidence="1" id="KW-0732">Signal</keyword>